<feature type="compositionally biased region" description="Low complexity" evidence="1">
    <location>
        <begin position="100"/>
        <end position="116"/>
    </location>
</feature>
<accession>A0A1H9QCV7</accession>
<dbReference type="EMBL" id="FOFG01000027">
    <property type="protein sequence ID" value="SER58250.1"/>
    <property type="molecule type" value="Genomic_DNA"/>
</dbReference>
<name>A0A1H9QCV7_9HYPH</name>
<organism evidence="2 3">
    <name type="scientific">Faunimonas pinastri</name>
    <dbReference type="NCBI Taxonomy" id="1855383"/>
    <lineage>
        <taxon>Bacteria</taxon>
        <taxon>Pseudomonadati</taxon>
        <taxon>Pseudomonadota</taxon>
        <taxon>Alphaproteobacteria</taxon>
        <taxon>Hyphomicrobiales</taxon>
        <taxon>Afifellaceae</taxon>
        <taxon>Faunimonas</taxon>
    </lineage>
</organism>
<feature type="region of interest" description="Disordered" evidence="1">
    <location>
        <begin position="97"/>
        <end position="121"/>
    </location>
</feature>
<reference evidence="2 3" key="1">
    <citation type="submission" date="2016-10" db="EMBL/GenBank/DDBJ databases">
        <authorList>
            <person name="de Groot N.N."/>
        </authorList>
    </citation>
    <scope>NUCLEOTIDE SEQUENCE [LARGE SCALE GENOMIC DNA]</scope>
    <source>
        <strain evidence="2 3">A52C2</strain>
    </source>
</reference>
<sequence length="239" mass="25101">MGHLALFGMPGGDRAAETALTGDISLRSSARSRTSQGGGPMLNQHIINTNVKAWTARYTRDGVPPEAIAQVTSSYARGAMSSMEAVDALRALRGQHGPMAQASRQPARAQPSPSRSTEAEPLPRWLAQSFSAPANANGWKASRTIDAKAIFARRAEAMQTGKPTPAPVADSRAGRIFEQRRQAVAAGGERMAADRAAARGERGPAESASAAAATLRRSSAEAIFARRQAAVDAAARDRS</sequence>
<protein>
    <submittedName>
        <fullName evidence="2">Uncharacterized protein</fullName>
    </submittedName>
</protein>
<evidence type="ECO:0000256" key="1">
    <source>
        <dbReference type="SAM" id="MobiDB-lite"/>
    </source>
</evidence>
<dbReference type="STRING" id="1855383.SAMN05216548_1279"/>
<gene>
    <name evidence="2" type="ORF">SAMN05216548_1279</name>
</gene>
<dbReference type="AlphaFoldDB" id="A0A1H9QCV7"/>
<evidence type="ECO:0000313" key="3">
    <source>
        <dbReference type="Proteomes" id="UP000199647"/>
    </source>
</evidence>
<dbReference type="Proteomes" id="UP000199647">
    <property type="component" value="Unassembled WGS sequence"/>
</dbReference>
<feature type="region of interest" description="Disordered" evidence="1">
    <location>
        <begin position="183"/>
        <end position="210"/>
    </location>
</feature>
<proteinExistence type="predicted"/>
<feature type="compositionally biased region" description="Basic and acidic residues" evidence="1">
    <location>
        <begin position="191"/>
        <end position="204"/>
    </location>
</feature>
<keyword evidence="3" id="KW-1185">Reference proteome</keyword>
<evidence type="ECO:0000313" key="2">
    <source>
        <dbReference type="EMBL" id="SER58250.1"/>
    </source>
</evidence>